<evidence type="ECO:0000256" key="3">
    <source>
        <dbReference type="ARBA" id="ARBA00023242"/>
    </source>
</evidence>
<dbReference type="InterPro" id="IPR027974">
    <property type="entry name" value="DUF4470"/>
</dbReference>
<dbReference type="PANTHER" id="PTHR10237">
    <property type="entry name" value="DEFORMED EPIDERMAL AUTOREGULATORY FACTOR 1 HOMOLOG SUPPRESSIN"/>
    <property type="match status" value="1"/>
</dbReference>
<dbReference type="Pfam" id="PF14737">
    <property type="entry name" value="DUF4470"/>
    <property type="match status" value="1"/>
</dbReference>
<gene>
    <name evidence="5" type="ORF">MEDL_19312</name>
</gene>
<name>A0A8S3RDS0_MYTED</name>
<evidence type="ECO:0000259" key="4">
    <source>
        <dbReference type="Pfam" id="PF14737"/>
    </source>
</evidence>
<evidence type="ECO:0000313" key="6">
    <source>
        <dbReference type="Proteomes" id="UP000683360"/>
    </source>
</evidence>
<proteinExistence type="predicted"/>
<dbReference type="OrthoDB" id="2519255at2759"/>
<dbReference type="AlphaFoldDB" id="A0A8S3RDS0"/>
<comment type="caution">
    <text evidence="5">The sequence shown here is derived from an EMBL/GenBank/DDBJ whole genome shotgun (WGS) entry which is preliminary data.</text>
</comment>
<dbReference type="Proteomes" id="UP000683360">
    <property type="component" value="Unassembled WGS sequence"/>
</dbReference>
<evidence type="ECO:0000256" key="2">
    <source>
        <dbReference type="ARBA" id="ARBA00023163"/>
    </source>
</evidence>
<dbReference type="InterPro" id="IPR024119">
    <property type="entry name" value="TF_DEAF-1"/>
</dbReference>
<dbReference type="EMBL" id="CAJPWZ010000986">
    <property type="protein sequence ID" value="CAG2204887.1"/>
    <property type="molecule type" value="Genomic_DNA"/>
</dbReference>
<organism evidence="5 6">
    <name type="scientific">Mytilus edulis</name>
    <name type="common">Blue mussel</name>
    <dbReference type="NCBI Taxonomy" id="6550"/>
    <lineage>
        <taxon>Eukaryota</taxon>
        <taxon>Metazoa</taxon>
        <taxon>Spiralia</taxon>
        <taxon>Lophotrochozoa</taxon>
        <taxon>Mollusca</taxon>
        <taxon>Bivalvia</taxon>
        <taxon>Autobranchia</taxon>
        <taxon>Pteriomorphia</taxon>
        <taxon>Mytilida</taxon>
        <taxon>Mytiloidea</taxon>
        <taxon>Mytilidae</taxon>
        <taxon>Mytilinae</taxon>
        <taxon>Mytilus</taxon>
    </lineage>
</organism>
<evidence type="ECO:0000313" key="5">
    <source>
        <dbReference type="EMBL" id="CAG2204887.1"/>
    </source>
</evidence>
<dbReference type="GO" id="GO:0000981">
    <property type="term" value="F:DNA-binding transcription factor activity, RNA polymerase II-specific"/>
    <property type="evidence" value="ECO:0007669"/>
    <property type="project" value="TreeGrafter"/>
</dbReference>
<keyword evidence="3" id="KW-0539">Nucleus</keyword>
<feature type="domain" description="DUF4470" evidence="4">
    <location>
        <begin position="40"/>
        <end position="133"/>
    </location>
</feature>
<keyword evidence="2" id="KW-0804">Transcription</keyword>
<protein>
    <recommendedName>
        <fullName evidence="4">DUF4470 domain-containing protein</fullName>
    </recommendedName>
</protein>
<accession>A0A8S3RDS0</accession>
<keyword evidence="1" id="KW-0805">Transcription regulation</keyword>
<evidence type="ECO:0000256" key="1">
    <source>
        <dbReference type="ARBA" id="ARBA00023015"/>
    </source>
</evidence>
<dbReference type="GO" id="GO:0005634">
    <property type="term" value="C:nucleus"/>
    <property type="evidence" value="ECO:0007669"/>
    <property type="project" value="TreeGrafter"/>
</dbReference>
<dbReference type="PANTHER" id="PTHR10237:SF1">
    <property type="entry name" value="DEFORMED EPIDERMAL AUTOREGULATORY FACTOR 1 HOMOLOG"/>
    <property type="match status" value="1"/>
</dbReference>
<keyword evidence="6" id="KW-1185">Reference proteome</keyword>
<sequence length="723" mass="83210">MAAWPLYHDVVKMVDSVMADYFGNPGSPLLHLNHRYMHAIGNSRARDLSEECKIPDGPEFLVLGGGDIRHVLYTVSQMSQLQKLPSSISMYLNDADDVVLARNILLLKILEICDPNDKKALSFLWSVWYNTFLTPSEHTCLKDLIHNVQQKLPECVEYAEEYSLKDIDKVFKYWSENLKINSKKIKKDRDLFTQKYVSSEYNEETTYHTAIECLSAAEASIFCIMPGSTLFKKRQAELKSYVVSGVSSSAQTDTLNRVNVTLLCPHLKEWRVEPSGTPFHAYNHGIFIPSLTMRENCMEQLKQWVSGWRKFLNNGGKLQIKISHGEPLTVCNCVLPADQKFDFIDTSYLCDDVGLMNLLLSCSHRLKRDGLLTVQSVKWTESFYTNFEDYLQDNLKASAIVLSYDVWTLSCRRFYIGNMVIDNIHYSNPARPNVHFANQTRKNIVKTRWKSSLFDNGQTVDIHGSLELLSVFKLIVDTAFDCELSPVMNLCGSGLILPLTVIYLIRSMQHKVKGGAECLLDLIEKRLPVVASKSGQHFKPSELEWRELRHQFFPDIKQPEAKEPLIVVEIEEFYNPNDKFPCNAGIKRPHQLFIFSTIHDKMAYIAAQCKFNKKLSCTSQPWSMLSLMKYEPTKQTLGFLCPRKYYENFNVMLPLVLSPFYNSIPSLMCRNCIYDDDLRGYSFDTEVVRYNGFLNNPKEVEEFEVKDENDNTEKEDIFNVVRS</sequence>
<reference evidence="5" key="1">
    <citation type="submission" date="2021-03" db="EMBL/GenBank/DDBJ databases">
        <authorList>
            <person name="Bekaert M."/>
        </authorList>
    </citation>
    <scope>NUCLEOTIDE SEQUENCE</scope>
</reference>